<sequence>DWGKDRDGCCLDSSVGVGGRAFIESALKRTVEGDWKSLSAITTAGPRSENPSVE</sequence>
<gene>
    <name evidence="1" type="ORF">DAT39_015068</name>
</gene>
<protein>
    <submittedName>
        <fullName evidence="1">Uncharacterized protein</fullName>
    </submittedName>
</protein>
<organism evidence="1 2">
    <name type="scientific">Clarias magur</name>
    <name type="common">Asian catfish</name>
    <name type="synonym">Macropteronotus magur</name>
    <dbReference type="NCBI Taxonomy" id="1594786"/>
    <lineage>
        <taxon>Eukaryota</taxon>
        <taxon>Metazoa</taxon>
        <taxon>Chordata</taxon>
        <taxon>Craniata</taxon>
        <taxon>Vertebrata</taxon>
        <taxon>Euteleostomi</taxon>
        <taxon>Actinopterygii</taxon>
        <taxon>Neopterygii</taxon>
        <taxon>Teleostei</taxon>
        <taxon>Ostariophysi</taxon>
        <taxon>Siluriformes</taxon>
        <taxon>Clariidae</taxon>
        <taxon>Clarias</taxon>
    </lineage>
</organism>
<proteinExistence type="predicted"/>
<feature type="non-terminal residue" evidence="1">
    <location>
        <position position="1"/>
    </location>
</feature>
<accession>A0A8J4X6I6</accession>
<evidence type="ECO:0000313" key="1">
    <source>
        <dbReference type="EMBL" id="KAF5895218.1"/>
    </source>
</evidence>
<dbReference type="AlphaFoldDB" id="A0A8J4X6I6"/>
<dbReference type="Proteomes" id="UP000727407">
    <property type="component" value="Unassembled WGS sequence"/>
</dbReference>
<name>A0A8J4X6I6_CLAMG</name>
<keyword evidence="2" id="KW-1185">Reference proteome</keyword>
<evidence type="ECO:0000313" key="2">
    <source>
        <dbReference type="Proteomes" id="UP000727407"/>
    </source>
</evidence>
<dbReference type="EMBL" id="QNUK01000333">
    <property type="protein sequence ID" value="KAF5895218.1"/>
    <property type="molecule type" value="Genomic_DNA"/>
</dbReference>
<reference evidence="1" key="1">
    <citation type="submission" date="2020-07" db="EMBL/GenBank/DDBJ databases">
        <title>Clarias magur genome sequencing, assembly and annotation.</title>
        <authorList>
            <person name="Kushwaha B."/>
            <person name="Kumar R."/>
            <person name="Das P."/>
            <person name="Joshi C.G."/>
            <person name="Kumar D."/>
            <person name="Nagpure N.S."/>
            <person name="Pandey M."/>
            <person name="Agarwal S."/>
            <person name="Srivastava S."/>
            <person name="Singh M."/>
            <person name="Sahoo L."/>
            <person name="Jayasankar P."/>
            <person name="Meher P.K."/>
            <person name="Koringa P.G."/>
            <person name="Iquebal M.A."/>
            <person name="Das S.P."/>
            <person name="Bit A."/>
            <person name="Patnaik S."/>
            <person name="Patel N."/>
            <person name="Shah T.M."/>
            <person name="Hinsu A."/>
            <person name="Jena J.K."/>
        </authorList>
    </citation>
    <scope>NUCLEOTIDE SEQUENCE</scope>
    <source>
        <strain evidence="1">CIFAMagur01</strain>
        <tissue evidence="1">Testis</tissue>
    </source>
</reference>
<comment type="caution">
    <text evidence="1">The sequence shown here is derived from an EMBL/GenBank/DDBJ whole genome shotgun (WGS) entry which is preliminary data.</text>
</comment>
<feature type="non-terminal residue" evidence="1">
    <location>
        <position position="54"/>
    </location>
</feature>